<dbReference type="PANTHER" id="PTHR11551:SF14">
    <property type="entry name" value="INSULIN-LIKE GROWTH FACTOR-BINDING PROTEIN 6"/>
    <property type="match status" value="1"/>
</dbReference>
<feature type="chain" id="PRO_5014366249" evidence="2">
    <location>
        <begin position="27"/>
        <end position="142"/>
    </location>
</feature>
<dbReference type="PROSITE" id="PS51323">
    <property type="entry name" value="IGFBP_N_2"/>
    <property type="match status" value="1"/>
</dbReference>
<dbReference type="FunFam" id="4.10.40.20:FF:000011">
    <property type="entry name" value="insulin-like growth factor-binding protein 6 isoform X1"/>
    <property type="match status" value="1"/>
</dbReference>
<protein>
    <submittedName>
        <fullName evidence="4">Insulin like growth factor binding protein 6</fullName>
    </submittedName>
</protein>
<feature type="signal peptide" evidence="2">
    <location>
        <begin position="1"/>
        <end position="26"/>
    </location>
</feature>
<dbReference type="PANTHER" id="PTHR11551">
    <property type="entry name" value="INSULIN-LIKE GROWTH FACTOR BINDING PROTEIN"/>
    <property type="match status" value="1"/>
</dbReference>
<feature type="domain" description="IGFBP N-terminal" evidence="3">
    <location>
        <begin position="24"/>
        <end position="106"/>
    </location>
</feature>
<organism evidence="4 5">
    <name type="scientific">Cercocebus atys</name>
    <name type="common">Sooty mangabey</name>
    <name type="synonym">Cercocebus torquatus atys</name>
    <dbReference type="NCBI Taxonomy" id="9531"/>
    <lineage>
        <taxon>Eukaryota</taxon>
        <taxon>Metazoa</taxon>
        <taxon>Chordata</taxon>
        <taxon>Craniata</taxon>
        <taxon>Vertebrata</taxon>
        <taxon>Euteleostomi</taxon>
        <taxon>Mammalia</taxon>
        <taxon>Eutheria</taxon>
        <taxon>Euarchontoglires</taxon>
        <taxon>Primates</taxon>
        <taxon>Haplorrhini</taxon>
        <taxon>Catarrhini</taxon>
        <taxon>Cercopithecidae</taxon>
        <taxon>Cercopithecinae</taxon>
        <taxon>Cercocebus</taxon>
    </lineage>
</organism>
<dbReference type="AlphaFoldDB" id="A0A2K5KI45"/>
<evidence type="ECO:0000259" key="3">
    <source>
        <dbReference type="PROSITE" id="PS51323"/>
    </source>
</evidence>
<dbReference type="Gene3D" id="4.10.40.20">
    <property type="match status" value="1"/>
</dbReference>
<dbReference type="GO" id="GO:0005615">
    <property type="term" value="C:extracellular space"/>
    <property type="evidence" value="ECO:0007669"/>
    <property type="project" value="TreeGrafter"/>
</dbReference>
<reference evidence="4" key="2">
    <citation type="submission" date="2025-09" db="UniProtKB">
        <authorList>
            <consortium name="Ensembl"/>
        </authorList>
    </citation>
    <scope>IDENTIFICATION</scope>
</reference>
<name>A0A2K5KI45_CERAT</name>
<reference evidence="4" key="1">
    <citation type="submission" date="2025-08" db="UniProtKB">
        <authorList>
            <consortium name="Ensembl"/>
        </authorList>
    </citation>
    <scope>IDENTIFICATION</scope>
</reference>
<keyword evidence="1" id="KW-1015">Disulfide bond</keyword>
<sequence length="142" mass="14596">MTPYRLLPPLLLLALLLAASPGGALARCPGCGQGVQAGCPGGCVEEEDGGSPAQGCAEAEGCLRREGQECGVYTPNCALGLQCHPPEDDEAPLRALLLGRGRCLPARAPAVLSSPRTLRKLSPEPGATCRLEAPHSLCRGES</sequence>
<evidence type="ECO:0000313" key="4">
    <source>
        <dbReference type="Ensembl" id="ENSCATP00000000370.1"/>
    </source>
</evidence>
<dbReference type="Proteomes" id="UP000233060">
    <property type="component" value="Unassembled WGS sequence"/>
</dbReference>
<dbReference type="GeneTree" id="ENSGT00940000160528"/>
<dbReference type="GO" id="GO:0043567">
    <property type="term" value="P:regulation of insulin-like growth factor receptor signaling pathway"/>
    <property type="evidence" value="ECO:0007669"/>
    <property type="project" value="TreeGrafter"/>
</dbReference>
<dbReference type="Bgee" id="ENSCATG00000001828">
    <property type="expression patterns" value="Expressed in heart and 11 other cell types or tissues"/>
</dbReference>
<dbReference type="SUPFAM" id="SSF57184">
    <property type="entry name" value="Growth factor receptor domain"/>
    <property type="match status" value="1"/>
</dbReference>
<dbReference type="SMART" id="SM00121">
    <property type="entry name" value="IB"/>
    <property type="match status" value="1"/>
</dbReference>
<keyword evidence="5" id="KW-1185">Reference proteome</keyword>
<dbReference type="InterPro" id="IPR022321">
    <property type="entry name" value="IGFBP_1-6_chordata"/>
</dbReference>
<evidence type="ECO:0000313" key="5">
    <source>
        <dbReference type="Proteomes" id="UP000233060"/>
    </source>
</evidence>
<dbReference type="InterPro" id="IPR009030">
    <property type="entry name" value="Growth_fac_rcpt_cys_sf"/>
</dbReference>
<dbReference type="GO" id="GO:0031994">
    <property type="term" value="F:insulin-like growth factor I binding"/>
    <property type="evidence" value="ECO:0007669"/>
    <property type="project" value="TreeGrafter"/>
</dbReference>
<proteinExistence type="predicted"/>
<gene>
    <name evidence="4" type="primary">IGFBP6</name>
</gene>
<dbReference type="Ensembl" id="ENSCATT00000002125.1">
    <property type="protein sequence ID" value="ENSCATP00000000370.1"/>
    <property type="gene ID" value="ENSCATG00000001828.1"/>
</dbReference>
<evidence type="ECO:0000256" key="2">
    <source>
        <dbReference type="SAM" id="SignalP"/>
    </source>
</evidence>
<dbReference type="PRINTS" id="PR01976">
    <property type="entry name" value="IGFBPFAMILY"/>
</dbReference>
<accession>A0A2K5KI45</accession>
<keyword evidence="2" id="KW-0732">Signal</keyword>
<dbReference type="GO" id="GO:0001968">
    <property type="term" value="F:fibronectin binding"/>
    <property type="evidence" value="ECO:0007669"/>
    <property type="project" value="TreeGrafter"/>
</dbReference>
<evidence type="ECO:0000256" key="1">
    <source>
        <dbReference type="ARBA" id="ARBA00023157"/>
    </source>
</evidence>
<dbReference type="GO" id="GO:0031995">
    <property type="term" value="F:insulin-like growth factor II binding"/>
    <property type="evidence" value="ECO:0007669"/>
    <property type="project" value="TreeGrafter"/>
</dbReference>
<dbReference type="InterPro" id="IPR000867">
    <property type="entry name" value="IGFBP-like"/>
</dbReference>